<dbReference type="Pfam" id="PF13579">
    <property type="entry name" value="Glyco_trans_4_4"/>
    <property type="match status" value="1"/>
</dbReference>
<evidence type="ECO:0000259" key="1">
    <source>
        <dbReference type="Pfam" id="PF00534"/>
    </source>
</evidence>
<gene>
    <name evidence="3" type="ORF">ELE36_13955</name>
</gene>
<evidence type="ECO:0000313" key="3">
    <source>
        <dbReference type="EMBL" id="QBB71368.1"/>
    </source>
</evidence>
<dbReference type="AlphaFoldDB" id="A0A411HLK1"/>
<dbReference type="Gene3D" id="3.40.50.2000">
    <property type="entry name" value="Glycogen Phosphorylase B"/>
    <property type="match status" value="2"/>
</dbReference>
<evidence type="ECO:0000313" key="4">
    <source>
        <dbReference type="Proteomes" id="UP000291562"/>
    </source>
</evidence>
<dbReference type="InterPro" id="IPR050194">
    <property type="entry name" value="Glycosyltransferase_grp1"/>
</dbReference>
<dbReference type="PANTHER" id="PTHR45947">
    <property type="entry name" value="SULFOQUINOVOSYL TRANSFERASE SQD2"/>
    <property type="match status" value="1"/>
</dbReference>
<sequence length="383" mass="41887">MRVLHIGKFYPPYPGGIENFSAELAETVVQDQTATAVLAHTAPGIHHTQRYIKNGVDVTLAACHGQFVYAPISPAFPWLLSRTILRFKPDLLHLHLPNTSAFWALLSPAARRLPWIIHWHSDVPLDAAQRKLRLAYRLYRPWEQALLQRAKAIIATSRRYLDSSAALAPWRDKTRIIPLGLGATSPPTQSCNWPENIGMVAPLRLLAVGRLAYYKGHDILLHALAKTPAAVLLLVGSGERKAALKKLAQDIGIAARVRFAGAIDDAELAAAYASADVFCLPSIERSEAFGLVLLEAMRAGLPVVASAIPGSGVSHVVRDGETGLLVTPGNADVLASALSRLQEDSDFRIRLGQAGRQRWHEEFSMHAVATQTQKLYRTLLGLD</sequence>
<dbReference type="RefSeq" id="WP_129834302.1">
    <property type="nucleotide sequence ID" value="NZ_CP035704.1"/>
</dbReference>
<evidence type="ECO:0000259" key="2">
    <source>
        <dbReference type="Pfam" id="PF13579"/>
    </source>
</evidence>
<dbReference type="PANTHER" id="PTHR45947:SF3">
    <property type="entry name" value="SULFOQUINOVOSYL TRANSFERASE SQD2"/>
    <property type="match status" value="1"/>
</dbReference>
<dbReference type="OrthoDB" id="6194329at2"/>
<dbReference type="EMBL" id="CP035704">
    <property type="protein sequence ID" value="QBB71368.1"/>
    <property type="molecule type" value="Genomic_DNA"/>
</dbReference>
<accession>A0A411HLK1</accession>
<organism evidence="3 4">
    <name type="scientific">Pseudolysobacter antarcticus</name>
    <dbReference type="NCBI Taxonomy" id="2511995"/>
    <lineage>
        <taxon>Bacteria</taxon>
        <taxon>Pseudomonadati</taxon>
        <taxon>Pseudomonadota</taxon>
        <taxon>Gammaproteobacteria</taxon>
        <taxon>Lysobacterales</taxon>
        <taxon>Rhodanobacteraceae</taxon>
        <taxon>Pseudolysobacter</taxon>
    </lineage>
</organism>
<dbReference type="InterPro" id="IPR028098">
    <property type="entry name" value="Glyco_trans_4-like_N"/>
</dbReference>
<dbReference type="SUPFAM" id="SSF53756">
    <property type="entry name" value="UDP-Glycosyltransferase/glycogen phosphorylase"/>
    <property type="match status" value="1"/>
</dbReference>
<dbReference type="GO" id="GO:0016758">
    <property type="term" value="F:hexosyltransferase activity"/>
    <property type="evidence" value="ECO:0007669"/>
    <property type="project" value="TreeGrafter"/>
</dbReference>
<dbReference type="Proteomes" id="UP000291562">
    <property type="component" value="Chromosome"/>
</dbReference>
<keyword evidence="3" id="KW-0808">Transferase</keyword>
<proteinExistence type="predicted"/>
<dbReference type="Pfam" id="PF00534">
    <property type="entry name" value="Glycos_transf_1"/>
    <property type="match status" value="1"/>
</dbReference>
<name>A0A411HLK1_9GAMM</name>
<protein>
    <submittedName>
        <fullName evidence="3">Glycosyltransferase</fullName>
    </submittedName>
</protein>
<dbReference type="KEGG" id="xbc:ELE36_13955"/>
<feature type="domain" description="Glycosyltransferase subfamily 4-like N-terminal" evidence="2">
    <location>
        <begin position="15"/>
        <end position="180"/>
    </location>
</feature>
<dbReference type="InterPro" id="IPR001296">
    <property type="entry name" value="Glyco_trans_1"/>
</dbReference>
<keyword evidence="4" id="KW-1185">Reference proteome</keyword>
<feature type="domain" description="Glycosyl transferase family 1" evidence="1">
    <location>
        <begin position="205"/>
        <end position="358"/>
    </location>
</feature>
<reference evidence="3 4" key="1">
    <citation type="submission" date="2019-01" db="EMBL/GenBank/DDBJ databases">
        <title>Pseudolysobacter antarctica gen. nov., sp. nov., isolated from Fildes Peninsula, Antarctica.</title>
        <authorList>
            <person name="Wei Z."/>
            <person name="Peng F."/>
        </authorList>
    </citation>
    <scope>NUCLEOTIDE SEQUENCE [LARGE SCALE GENOMIC DNA]</scope>
    <source>
        <strain evidence="3 4">AQ6-296</strain>
    </source>
</reference>